<protein>
    <submittedName>
        <fullName evidence="2">Uncharacterized protein</fullName>
    </submittedName>
</protein>
<organism evidence="2 3">
    <name type="scientific">Dendrobium nobile</name>
    <name type="common">Orchid</name>
    <dbReference type="NCBI Taxonomy" id="94219"/>
    <lineage>
        <taxon>Eukaryota</taxon>
        <taxon>Viridiplantae</taxon>
        <taxon>Streptophyta</taxon>
        <taxon>Embryophyta</taxon>
        <taxon>Tracheophyta</taxon>
        <taxon>Spermatophyta</taxon>
        <taxon>Magnoliopsida</taxon>
        <taxon>Liliopsida</taxon>
        <taxon>Asparagales</taxon>
        <taxon>Orchidaceae</taxon>
        <taxon>Epidendroideae</taxon>
        <taxon>Malaxideae</taxon>
        <taxon>Dendrobiinae</taxon>
        <taxon>Dendrobium</taxon>
    </lineage>
</organism>
<feature type="region of interest" description="Disordered" evidence="1">
    <location>
        <begin position="85"/>
        <end position="116"/>
    </location>
</feature>
<comment type="caution">
    <text evidence="2">The sequence shown here is derived from an EMBL/GenBank/DDBJ whole genome shotgun (WGS) entry which is preliminary data.</text>
</comment>
<name>A0A8T3B3R9_DENNO</name>
<reference evidence="2" key="1">
    <citation type="journal article" date="2022" name="Front. Genet.">
        <title>Chromosome-Scale Assembly of the Dendrobium nobile Genome Provides Insights Into the Molecular Mechanism of the Biosynthesis of the Medicinal Active Ingredient of Dendrobium.</title>
        <authorList>
            <person name="Xu Q."/>
            <person name="Niu S.-C."/>
            <person name="Li K.-L."/>
            <person name="Zheng P.-J."/>
            <person name="Zhang X.-J."/>
            <person name="Jia Y."/>
            <person name="Liu Y."/>
            <person name="Niu Y.-X."/>
            <person name="Yu L.-H."/>
            <person name="Chen D.-F."/>
            <person name="Zhang G.-Q."/>
        </authorList>
    </citation>
    <scope>NUCLEOTIDE SEQUENCE</scope>
    <source>
        <tissue evidence="2">Leaf</tissue>
    </source>
</reference>
<proteinExistence type="predicted"/>
<feature type="region of interest" description="Disordered" evidence="1">
    <location>
        <begin position="626"/>
        <end position="714"/>
    </location>
</feature>
<gene>
    <name evidence="2" type="ORF">KFK09_015061</name>
</gene>
<feature type="compositionally biased region" description="Basic and acidic residues" evidence="1">
    <location>
        <begin position="676"/>
        <end position="701"/>
    </location>
</feature>
<dbReference type="PANTHER" id="PTHR10775:SF166">
    <property type="entry name" value="OS04G0146034 PROTEIN"/>
    <property type="match status" value="1"/>
</dbReference>
<dbReference type="InterPro" id="IPR004252">
    <property type="entry name" value="Probable_transposase_24"/>
</dbReference>
<feature type="compositionally biased region" description="Low complexity" evidence="1">
    <location>
        <begin position="702"/>
        <end position="712"/>
    </location>
</feature>
<dbReference type="EMBL" id="JAGYWB010000011">
    <property type="protein sequence ID" value="KAI0504114.1"/>
    <property type="molecule type" value="Genomic_DNA"/>
</dbReference>
<accession>A0A8T3B3R9</accession>
<feature type="compositionally biased region" description="Pro residues" evidence="1">
    <location>
        <begin position="389"/>
        <end position="403"/>
    </location>
</feature>
<dbReference type="Pfam" id="PF03004">
    <property type="entry name" value="Transposase_24"/>
    <property type="match status" value="1"/>
</dbReference>
<evidence type="ECO:0000256" key="1">
    <source>
        <dbReference type="SAM" id="MobiDB-lite"/>
    </source>
</evidence>
<sequence>MEKEVLRIIAIGLGLALKTSRFECIHHQYYNTTGKMPITGGIAGVQTARKPPVEALIRLDPRFAFHFYSFLLSLGRSALPSPTLASARPTFADESTPTADPNPTAADEASPTTDGYIPRSVKATTIMLIPKNSHVGSISNLRCLYSKHKNLVFLKPDDVKLDLYRRGFLPNYWIWTSHGEYWPHRDAHASSSTAYETFDEDQMSRPYEDLIFDVAGHNLRSNVEEPPNAETQKFFELLHSAQKPIWEGCSTHSKLSIAVRMLSIKTEYNIPRECFNDVIGLMKETNPAGNLIPLDLYRTKKLVSKLGLTAIKIDCCINGCMLYYKDDAAEVQNPDNKCFDKSLQALAWGPMQKIASGDDPSRKSFASKFRRKKITASRPTQAEVGEGPSVPPDLPTPPSPPPARSQQHSPEQGQGHLDPPPVVPPYFPGHFPPPNSTSPRFPSPDQIHASPFYPYYPPPSSQAAGPSTSPHPSYPYPYYYPYSVQHEQSGPSRPPEVGASDHAATTDKRQYIEPDGDNFNPSRPPIHMIRDIINNKYDAPYLSWKKIPKPVRDMWFGEFQKEFRWLPEYSTRIRSNFERRGATRLRDMFTDIRKSGQRPNWIGEGIWADLSSAWATPEFIKMREQNKQNRASDCGGLGSSLHTGGSVPHTEHRRRLKEHLGREPTPLELHTRTHQHQADHQWVDEKSKKAHDDFVRARESRQSTSEGSSSGSAHISEYQTWLEVVGGRQRGRVYGMGSQAFAIEGSSYTSAFHDPSGAEESVSERVAALTREIE</sequence>
<feature type="compositionally biased region" description="Low complexity" evidence="1">
    <location>
        <begin position="461"/>
        <end position="470"/>
    </location>
</feature>
<evidence type="ECO:0000313" key="3">
    <source>
        <dbReference type="Proteomes" id="UP000829196"/>
    </source>
</evidence>
<evidence type="ECO:0000313" key="2">
    <source>
        <dbReference type="EMBL" id="KAI0504114.1"/>
    </source>
</evidence>
<dbReference type="Proteomes" id="UP000829196">
    <property type="component" value="Unassembled WGS sequence"/>
</dbReference>
<keyword evidence="3" id="KW-1185">Reference proteome</keyword>
<dbReference type="AlphaFoldDB" id="A0A8T3B3R9"/>
<dbReference type="PANTHER" id="PTHR10775">
    <property type="entry name" value="OS08G0208400 PROTEIN"/>
    <property type="match status" value="1"/>
</dbReference>
<feature type="region of interest" description="Disordered" evidence="1">
    <location>
        <begin position="353"/>
        <end position="470"/>
    </location>
</feature>
<feature type="compositionally biased region" description="Pro residues" evidence="1">
    <location>
        <begin position="418"/>
        <end position="436"/>
    </location>
</feature>